<organism evidence="2 3">
    <name type="scientific">Caldimonas aquatica</name>
    <dbReference type="NCBI Taxonomy" id="376175"/>
    <lineage>
        <taxon>Bacteria</taxon>
        <taxon>Pseudomonadati</taxon>
        <taxon>Pseudomonadota</taxon>
        <taxon>Betaproteobacteria</taxon>
        <taxon>Burkholderiales</taxon>
        <taxon>Sphaerotilaceae</taxon>
        <taxon>Caldimonas</taxon>
    </lineage>
</organism>
<dbReference type="InterPro" id="IPR013097">
    <property type="entry name" value="Dabb"/>
</dbReference>
<accession>A0ABY6MQ69</accession>
<dbReference type="SUPFAM" id="SSF54909">
    <property type="entry name" value="Dimeric alpha+beta barrel"/>
    <property type="match status" value="1"/>
</dbReference>
<dbReference type="PANTHER" id="PTHR37832">
    <property type="entry name" value="BLL2683 PROTEIN"/>
    <property type="match status" value="1"/>
</dbReference>
<dbReference type="EMBL" id="CP110257">
    <property type="protein sequence ID" value="UZD53632.1"/>
    <property type="molecule type" value="Genomic_DNA"/>
</dbReference>
<gene>
    <name evidence="2" type="ORF">OMP39_07910</name>
</gene>
<evidence type="ECO:0000313" key="3">
    <source>
        <dbReference type="Proteomes" id="UP001163266"/>
    </source>
</evidence>
<name>A0ABY6MQ69_9BURK</name>
<sequence length="100" mass="10992">MIRHVVMWQLHEPADAPRFKELLDSCKNLVPGMIEFEVGVRSAPLEANVDVVLVSTFADQAALDAYQNHPHHKAVGAELGKLRRDRHVLDYPVAGGASAP</sequence>
<reference evidence="2" key="1">
    <citation type="submission" date="2022-10" db="EMBL/GenBank/DDBJ databases">
        <title>Complete genome sequence of Schlegelella aquatica LMG 23380.</title>
        <authorList>
            <person name="Musilova J."/>
            <person name="Kourilova X."/>
            <person name="Bezdicek M."/>
            <person name="Hermankova K."/>
            <person name="Obruca S."/>
            <person name="Sedlar K."/>
        </authorList>
    </citation>
    <scope>NUCLEOTIDE SEQUENCE</scope>
    <source>
        <strain evidence="2">LMG 23380</strain>
    </source>
</reference>
<dbReference type="Pfam" id="PF07876">
    <property type="entry name" value="Dabb"/>
    <property type="match status" value="1"/>
</dbReference>
<dbReference type="PANTHER" id="PTHR37832:SF1">
    <property type="entry name" value="STRESS-RESPONSE A_B BARREL DOMAIN-CONTAINING PROTEIN"/>
    <property type="match status" value="1"/>
</dbReference>
<dbReference type="RefSeq" id="WP_264891215.1">
    <property type="nucleotide sequence ID" value="NZ_CP110257.1"/>
</dbReference>
<evidence type="ECO:0000313" key="2">
    <source>
        <dbReference type="EMBL" id="UZD53632.1"/>
    </source>
</evidence>
<dbReference type="InterPro" id="IPR011008">
    <property type="entry name" value="Dimeric_a/b-barrel"/>
</dbReference>
<dbReference type="SMART" id="SM00886">
    <property type="entry name" value="Dabb"/>
    <property type="match status" value="1"/>
</dbReference>
<keyword evidence="3" id="KW-1185">Reference proteome</keyword>
<dbReference type="PROSITE" id="PS51502">
    <property type="entry name" value="S_R_A_B_BARREL"/>
    <property type="match status" value="1"/>
</dbReference>
<dbReference type="Gene3D" id="3.30.70.100">
    <property type="match status" value="1"/>
</dbReference>
<evidence type="ECO:0000259" key="1">
    <source>
        <dbReference type="PROSITE" id="PS51502"/>
    </source>
</evidence>
<proteinExistence type="predicted"/>
<feature type="domain" description="Stress-response A/B barrel" evidence="1">
    <location>
        <begin position="2"/>
        <end position="91"/>
    </location>
</feature>
<protein>
    <submittedName>
        <fullName evidence="2">Dabb family protein</fullName>
    </submittedName>
</protein>
<dbReference type="Proteomes" id="UP001163266">
    <property type="component" value="Chromosome"/>
</dbReference>